<reference evidence="2 3" key="1">
    <citation type="submission" date="2019-09" db="EMBL/GenBank/DDBJ databases">
        <authorList>
            <person name="Valk L.C."/>
        </authorList>
    </citation>
    <scope>NUCLEOTIDE SEQUENCE [LARGE SCALE GENOMIC DNA]</scope>
    <source>
        <strain evidence="2">GalUA</strain>
    </source>
</reference>
<feature type="transmembrane region" description="Helical" evidence="1">
    <location>
        <begin position="144"/>
        <end position="170"/>
    </location>
</feature>
<feature type="transmembrane region" description="Helical" evidence="1">
    <location>
        <begin position="115"/>
        <end position="132"/>
    </location>
</feature>
<evidence type="ECO:0000313" key="2">
    <source>
        <dbReference type="EMBL" id="KAB1439539.1"/>
    </source>
</evidence>
<accession>A0A7V7QLV2</accession>
<keyword evidence="1" id="KW-1133">Transmembrane helix</keyword>
<dbReference type="Proteomes" id="UP000461768">
    <property type="component" value="Unassembled WGS sequence"/>
</dbReference>
<dbReference type="OrthoDB" id="9781069at2"/>
<sequence>MENQIGKKGKVITGSTLKLIAIITMLIDHIGAAIVEQMPTFSISKGNNLYHLDMILRGIGRIAFPIFCFLLVEGFLHTRDSKKYAARLFFFALISEIPFDLAFSNQILEFRYQNVYFTLFIGLLTLMAVKYFEANKFMQIISMLVGIMTANFLHTDYAGFGVVLILLLYILHDKIILRNIIGCIAVLWEAPATIAFIPITLYNGKRGIQMKYFFYIFYPAHLLLLYAISQFISGGI</sequence>
<comment type="caution">
    <text evidence="2">The sequence shown here is derived from an EMBL/GenBank/DDBJ whole genome shotgun (WGS) entry which is preliminary data.</text>
</comment>
<feature type="transmembrane region" description="Helical" evidence="1">
    <location>
        <begin position="176"/>
        <end position="200"/>
    </location>
</feature>
<proteinExistence type="predicted"/>
<evidence type="ECO:0000313" key="3">
    <source>
        <dbReference type="Proteomes" id="UP000461768"/>
    </source>
</evidence>
<evidence type="ECO:0000256" key="1">
    <source>
        <dbReference type="SAM" id="Phobius"/>
    </source>
</evidence>
<feature type="transmembrane region" description="Helical" evidence="1">
    <location>
        <begin position="212"/>
        <end position="232"/>
    </location>
</feature>
<keyword evidence="3" id="KW-1185">Reference proteome</keyword>
<feature type="transmembrane region" description="Helical" evidence="1">
    <location>
        <begin position="54"/>
        <end position="72"/>
    </location>
</feature>
<name>A0A7V7QLV2_9FIRM</name>
<dbReference type="InterPro" id="IPR008875">
    <property type="entry name" value="TraX"/>
</dbReference>
<protein>
    <submittedName>
        <fullName evidence="2">Conjugal transfer protein TraX</fullName>
    </submittedName>
</protein>
<dbReference type="Pfam" id="PF05857">
    <property type="entry name" value="TraX"/>
    <property type="match status" value="1"/>
</dbReference>
<reference evidence="2 3" key="2">
    <citation type="submission" date="2020-02" db="EMBL/GenBank/DDBJ databases">
        <title>Candidatus Galacturonibacter soehngenii shows hetero-acetogenic catabolism of galacturonic acid but lacks a canonical carbon monoxide dehydrogenase/acetyl-CoA synthase complex.</title>
        <authorList>
            <person name="Diender M."/>
            <person name="Stouten G.R."/>
            <person name="Petersen J.F."/>
            <person name="Nielsen P.H."/>
            <person name="Dueholm M.S."/>
            <person name="Pronk J.T."/>
            <person name="Van Loosdrecht M.C.M."/>
        </authorList>
    </citation>
    <scope>NUCLEOTIDE SEQUENCE [LARGE SCALE GENOMIC DNA]</scope>
    <source>
        <strain evidence="2">GalUA</strain>
    </source>
</reference>
<dbReference type="EMBL" id="WAGX01000004">
    <property type="protein sequence ID" value="KAB1439539.1"/>
    <property type="molecule type" value="Genomic_DNA"/>
</dbReference>
<keyword evidence="1" id="KW-0472">Membrane</keyword>
<feature type="transmembrane region" description="Helical" evidence="1">
    <location>
        <begin position="12"/>
        <end position="34"/>
    </location>
</feature>
<organism evidence="2 3">
    <name type="scientific">Candidatus Galacturonatibacter soehngenii</name>
    <dbReference type="NCBI Taxonomy" id="2307010"/>
    <lineage>
        <taxon>Bacteria</taxon>
        <taxon>Bacillati</taxon>
        <taxon>Bacillota</taxon>
        <taxon>Clostridia</taxon>
        <taxon>Lachnospirales</taxon>
        <taxon>Lachnospiraceae</taxon>
        <taxon>Candidatus Galacturonatibacter</taxon>
    </lineage>
</organism>
<gene>
    <name evidence="2" type="ORF">F7O84_03865</name>
</gene>
<dbReference type="AlphaFoldDB" id="A0A7V7QLV2"/>
<dbReference type="RefSeq" id="WP_151142136.1">
    <property type="nucleotide sequence ID" value="NZ_WAGX01000004.1"/>
</dbReference>
<keyword evidence="1" id="KW-0812">Transmembrane</keyword>